<dbReference type="OrthoDB" id="5411299at2"/>
<comment type="caution">
    <text evidence="2">The sequence shown here is derived from an EMBL/GenBank/DDBJ whole genome shotgun (WGS) entry which is preliminary data.</text>
</comment>
<dbReference type="GO" id="GO:0016788">
    <property type="term" value="F:hydrolase activity, acting on ester bonds"/>
    <property type="evidence" value="ECO:0007669"/>
    <property type="project" value="InterPro"/>
</dbReference>
<dbReference type="SUPFAM" id="SSF48537">
    <property type="entry name" value="Phospholipase C/P1 nuclease"/>
    <property type="match status" value="1"/>
</dbReference>
<dbReference type="RefSeq" id="WP_133956272.1">
    <property type="nucleotide sequence ID" value="NZ_SORI01000002.1"/>
</dbReference>
<keyword evidence="3" id="KW-1185">Reference proteome</keyword>
<sequence length="907" mass="99653">MISIEGSFKKSILALTAVLVFSRAPADAWSQPPHRQINLEAVKVFLAQAGGKEKFTMGPFSGKGLSEPLRGLAVTSSSLLASGFVSAEAGLSAQSWIINGGDWADEPHLYSSVRHFYDPLSLSGSAWLTDQSEIHGHYDSPSIDARTWGLSHSDNPFSFFVALSAYKAALEVRDDLPLPPALSSLHFKTSLSLAPKDHEDLRSLQLARAYRALGEAMHMLGDMTQPAHVRNDSHPADEPIEAAVFSDHVRRAAAAPFVDSRIRPFLASAGGKLQEPAELFHRVASFVNGTFYSLDTIYDKESKVLPNNRQKGYPSPQLRDLAVEKKKIPGFVGEREVRRFYGVFDTERAAMIQDRLSFHWFDPEQSFVSDFEGAKEKAGRAAAAALRRLGPFQVPHAFAAEQGRILLPVAIHACADLMDLFYPTLELRAEYEEMESEMEGVDPRATPVRIIEVKASMKHHSEKDPAWKANGLSISYSGPALLVVREKDKTVYERKILFVKGEPKQIETADGKMEEAPLRLFAAGTAGPLSEEELFYEIKPGQEAFLRIEAGSRVFESVPWKEEDKTEVTVLPPRVLVLELIDDASEAEHEFEASAVPKKPHLFEWDFGDGSPVVEDRKGPGENSVRVHRFTGLKPGDSFAPAVRLLDEKGRVLAEDSVSVTVLKGEKRHFFENRTFWMTGSPLGNDPTADLPTVPLVLSPSISGIDGEITPDSPEGKRLAQLTEGVAKAGDYMKEQMAKEMAKMGISLSDAQMAEALIQALSMAGLGGQDGPVQRRPVLGSGWQHEGRPVTLSLAVSIGTIPPLRLYMRGEKDQPEPVEARMAVRNWFFTTGTQSSPSVQGSGGSASVSWTPEKGKTPESFALDLVVFYSLEFFKRTGEPWGSEGVPLRYENMSVSFPVGVYFCPVK</sequence>
<gene>
    <name evidence="2" type="ORF">C8D99_102253</name>
</gene>
<name>A0A4R8MFW7_9BACT</name>
<evidence type="ECO:0000256" key="1">
    <source>
        <dbReference type="SAM" id="MobiDB-lite"/>
    </source>
</evidence>
<proteinExistence type="predicted"/>
<evidence type="ECO:0008006" key="4">
    <source>
        <dbReference type="Google" id="ProtNLM"/>
    </source>
</evidence>
<dbReference type="AlphaFoldDB" id="A0A4R8MFW7"/>
<feature type="compositionally biased region" description="Low complexity" evidence="1">
    <location>
        <begin position="834"/>
        <end position="849"/>
    </location>
</feature>
<feature type="region of interest" description="Disordered" evidence="1">
    <location>
        <begin position="834"/>
        <end position="854"/>
    </location>
</feature>
<evidence type="ECO:0000313" key="3">
    <source>
        <dbReference type="Proteomes" id="UP000295066"/>
    </source>
</evidence>
<dbReference type="Gene3D" id="1.10.575.10">
    <property type="entry name" value="P1 Nuclease"/>
    <property type="match status" value="1"/>
</dbReference>
<dbReference type="InterPro" id="IPR008947">
    <property type="entry name" value="PLipase_C/P1_nuclease_dom_sf"/>
</dbReference>
<dbReference type="Proteomes" id="UP000295066">
    <property type="component" value="Unassembled WGS sequence"/>
</dbReference>
<organism evidence="2 3">
    <name type="scientific">Aminivibrio pyruvatiphilus</name>
    <dbReference type="NCBI Taxonomy" id="1005740"/>
    <lineage>
        <taxon>Bacteria</taxon>
        <taxon>Thermotogati</taxon>
        <taxon>Synergistota</taxon>
        <taxon>Synergistia</taxon>
        <taxon>Synergistales</taxon>
        <taxon>Aminobacteriaceae</taxon>
        <taxon>Aminivibrio</taxon>
    </lineage>
</organism>
<reference evidence="2 3" key="1">
    <citation type="submission" date="2019-03" db="EMBL/GenBank/DDBJ databases">
        <title>Genomic Encyclopedia of Type Strains, Phase IV (KMG-IV): sequencing the most valuable type-strain genomes for metagenomic binning, comparative biology and taxonomic classification.</title>
        <authorList>
            <person name="Goeker M."/>
        </authorList>
    </citation>
    <scope>NUCLEOTIDE SEQUENCE [LARGE SCALE GENOMIC DNA]</scope>
    <source>
        <strain evidence="2 3">DSM 25964</strain>
    </source>
</reference>
<evidence type="ECO:0000313" key="2">
    <source>
        <dbReference type="EMBL" id="TDY63272.1"/>
    </source>
</evidence>
<protein>
    <recommendedName>
        <fullName evidence="4">PKD domain-containing protein</fullName>
    </recommendedName>
</protein>
<accession>A0A4R8MFW7</accession>
<dbReference type="EMBL" id="SORI01000002">
    <property type="protein sequence ID" value="TDY63272.1"/>
    <property type="molecule type" value="Genomic_DNA"/>
</dbReference>